<proteinExistence type="predicted"/>
<gene>
    <name evidence="2" type="ORF">GCM10025883_34960</name>
</gene>
<feature type="compositionally biased region" description="Basic residues" evidence="1">
    <location>
        <begin position="67"/>
        <end position="76"/>
    </location>
</feature>
<dbReference type="Proteomes" id="UP001157126">
    <property type="component" value="Unassembled WGS sequence"/>
</dbReference>
<name>A0ABQ6IVH4_9MICO</name>
<comment type="caution">
    <text evidence="2">The sequence shown here is derived from an EMBL/GenBank/DDBJ whole genome shotgun (WGS) entry which is preliminary data.</text>
</comment>
<keyword evidence="3" id="KW-1185">Reference proteome</keyword>
<accession>A0ABQ6IVH4</accession>
<feature type="region of interest" description="Disordered" evidence="1">
    <location>
        <begin position="46"/>
        <end position="76"/>
    </location>
</feature>
<evidence type="ECO:0000313" key="2">
    <source>
        <dbReference type="EMBL" id="GMA41451.1"/>
    </source>
</evidence>
<dbReference type="EMBL" id="BSUO01000001">
    <property type="protein sequence ID" value="GMA41451.1"/>
    <property type="molecule type" value="Genomic_DNA"/>
</dbReference>
<evidence type="ECO:0000313" key="3">
    <source>
        <dbReference type="Proteomes" id="UP001157126"/>
    </source>
</evidence>
<organism evidence="2 3">
    <name type="scientific">Mobilicoccus caccae</name>
    <dbReference type="NCBI Taxonomy" id="1859295"/>
    <lineage>
        <taxon>Bacteria</taxon>
        <taxon>Bacillati</taxon>
        <taxon>Actinomycetota</taxon>
        <taxon>Actinomycetes</taxon>
        <taxon>Micrococcales</taxon>
        <taxon>Dermatophilaceae</taxon>
        <taxon>Mobilicoccus</taxon>
    </lineage>
</organism>
<protein>
    <submittedName>
        <fullName evidence="2">Uncharacterized protein</fullName>
    </submittedName>
</protein>
<evidence type="ECO:0000256" key="1">
    <source>
        <dbReference type="SAM" id="MobiDB-lite"/>
    </source>
</evidence>
<sequence>MRRLLGHIGTVYEKITGFGRDHADPYAGVVSTHEDYEALYERIAAERVDAPSPPPSGPISSDCGRPRPARPGRRTP</sequence>
<reference evidence="3" key="1">
    <citation type="journal article" date="2019" name="Int. J. Syst. Evol. Microbiol.">
        <title>The Global Catalogue of Microorganisms (GCM) 10K type strain sequencing project: providing services to taxonomists for standard genome sequencing and annotation.</title>
        <authorList>
            <consortium name="The Broad Institute Genomics Platform"/>
            <consortium name="The Broad Institute Genome Sequencing Center for Infectious Disease"/>
            <person name="Wu L."/>
            <person name="Ma J."/>
        </authorList>
    </citation>
    <scope>NUCLEOTIDE SEQUENCE [LARGE SCALE GENOMIC DNA]</scope>
    <source>
        <strain evidence="3">NBRC 113072</strain>
    </source>
</reference>